<name>A0AAE0HAJ9_9PEZI</name>
<comment type="caution">
    <text evidence="2">The sequence shown here is derived from an EMBL/GenBank/DDBJ whole genome shotgun (WGS) entry which is preliminary data.</text>
</comment>
<gene>
    <name evidence="2" type="ORF">B0H64DRAFT_403257</name>
</gene>
<organism evidence="2 3">
    <name type="scientific">Chaetomium fimeti</name>
    <dbReference type="NCBI Taxonomy" id="1854472"/>
    <lineage>
        <taxon>Eukaryota</taxon>
        <taxon>Fungi</taxon>
        <taxon>Dikarya</taxon>
        <taxon>Ascomycota</taxon>
        <taxon>Pezizomycotina</taxon>
        <taxon>Sordariomycetes</taxon>
        <taxon>Sordariomycetidae</taxon>
        <taxon>Sordariales</taxon>
        <taxon>Chaetomiaceae</taxon>
        <taxon>Chaetomium</taxon>
    </lineage>
</organism>
<dbReference type="AlphaFoldDB" id="A0AAE0HAJ9"/>
<evidence type="ECO:0000256" key="1">
    <source>
        <dbReference type="SAM" id="MobiDB-lite"/>
    </source>
</evidence>
<sequence>MEVSNADPPSTEAAAAANASDLDSPVRVLVQTQTHLVPGDKTTHFGERYDAMVSLICQHVWQREYDQFRERDWSYHCHFAVDNVECWFLIDHHGPDPTPPPDPPLIWYRWTGTKFMIVHGRPPSGVRRELQYYPFERVAHYILTEEYPRRRTPRVYKSRDEEIRVKRHMLRHTLLSNLCLTEELLRFVKDFPDAAERVKARVPPEAWARLEDPSEFVMPLEPDEGHTWAESSDRVECPES</sequence>
<dbReference type="RefSeq" id="XP_062656504.1">
    <property type="nucleotide sequence ID" value="XM_062804291.1"/>
</dbReference>
<evidence type="ECO:0000313" key="2">
    <source>
        <dbReference type="EMBL" id="KAK3292990.1"/>
    </source>
</evidence>
<dbReference type="GeneID" id="87841239"/>
<proteinExistence type="predicted"/>
<feature type="region of interest" description="Disordered" evidence="1">
    <location>
        <begin position="221"/>
        <end position="240"/>
    </location>
</feature>
<dbReference type="EMBL" id="JAUEPN010000006">
    <property type="protein sequence ID" value="KAK3292990.1"/>
    <property type="molecule type" value="Genomic_DNA"/>
</dbReference>
<reference evidence="2" key="2">
    <citation type="submission" date="2023-06" db="EMBL/GenBank/DDBJ databases">
        <authorList>
            <consortium name="Lawrence Berkeley National Laboratory"/>
            <person name="Haridas S."/>
            <person name="Hensen N."/>
            <person name="Bonometti L."/>
            <person name="Westerberg I."/>
            <person name="Brannstrom I.O."/>
            <person name="Guillou S."/>
            <person name="Cros-Aarteil S."/>
            <person name="Calhoun S."/>
            <person name="Kuo A."/>
            <person name="Mondo S."/>
            <person name="Pangilinan J."/>
            <person name="Riley R."/>
            <person name="Labutti K."/>
            <person name="Andreopoulos B."/>
            <person name="Lipzen A."/>
            <person name="Chen C."/>
            <person name="Yanf M."/>
            <person name="Daum C."/>
            <person name="Ng V."/>
            <person name="Clum A."/>
            <person name="Steindorff A."/>
            <person name="Ohm R."/>
            <person name="Martin F."/>
            <person name="Silar P."/>
            <person name="Natvig D."/>
            <person name="Lalanne C."/>
            <person name="Gautier V."/>
            <person name="Ament-Velasquez S.L."/>
            <person name="Kruys A."/>
            <person name="Hutchinson M.I."/>
            <person name="Powell A.J."/>
            <person name="Barry K."/>
            <person name="Miller A.N."/>
            <person name="Grigoriev I.V."/>
            <person name="Debuchy R."/>
            <person name="Gladieux P."/>
            <person name="Thoren M.H."/>
            <person name="Johannesson H."/>
        </authorList>
    </citation>
    <scope>NUCLEOTIDE SEQUENCE</scope>
    <source>
        <strain evidence="2">CBS 168.71</strain>
    </source>
</reference>
<feature type="compositionally biased region" description="Basic and acidic residues" evidence="1">
    <location>
        <begin position="223"/>
        <end position="240"/>
    </location>
</feature>
<dbReference type="Proteomes" id="UP001278766">
    <property type="component" value="Unassembled WGS sequence"/>
</dbReference>
<reference evidence="2" key="1">
    <citation type="journal article" date="2023" name="Mol. Phylogenet. Evol.">
        <title>Genome-scale phylogeny and comparative genomics of the fungal order Sordariales.</title>
        <authorList>
            <person name="Hensen N."/>
            <person name="Bonometti L."/>
            <person name="Westerberg I."/>
            <person name="Brannstrom I.O."/>
            <person name="Guillou S."/>
            <person name="Cros-Aarteil S."/>
            <person name="Calhoun S."/>
            <person name="Haridas S."/>
            <person name="Kuo A."/>
            <person name="Mondo S."/>
            <person name="Pangilinan J."/>
            <person name="Riley R."/>
            <person name="LaButti K."/>
            <person name="Andreopoulos B."/>
            <person name="Lipzen A."/>
            <person name="Chen C."/>
            <person name="Yan M."/>
            <person name="Daum C."/>
            <person name="Ng V."/>
            <person name="Clum A."/>
            <person name="Steindorff A."/>
            <person name="Ohm R.A."/>
            <person name="Martin F."/>
            <person name="Silar P."/>
            <person name="Natvig D.O."/>
            <person name="Lalanne C."/>
            <person name="Gautier V."/>
            <person name="Ament-Velasquez S.L."/>
            <person name="Kruys A."/>
            <person name="Hutchinson M.I."/>
            <person name="Powell A.J."/>
            <person name="Barry K."/>
            <person name="Miller A.N."/>
            <person name="Grigoriev I.V."/>
            <person name="Debuchy R."/>
            <person name="Gladieux P."/>
            <person name="Hiltunen Thoren M."/>
            <person name="Johannesson H."/>
        </authorList>
    </citation>
    <scope>NUCLEOTIDE SEQUENCE</scope>
    <source>
        <strain evidence="2">CBS 168.71</strain>
    </source>
</reference>
<evidence type="ECO:0000313" key="3">
    <source>
        <dbReference type="Proteomes" id="UP001278766"/>
    </source>
</evidence>
<accession>A0AAE0HAJ9</accession>
<keyword evidence="3" id="KW-1185">Reference proteome</keyword>
<protein>
    <submittedName>
        <fullName evidence="2">Uncharacterized protein</fullName>
    </submittedName>
</protein>